<protein>
    <recommendedName>
        <fullName evidence="4">TOMM leader peptide-binding protein</fullName>
    </recommendedName>
</protein>
<feature type="region of interest" description="Disordered" evidence="1">
    <location>
        <begin position="239"/>
        <end position="332"/>
    </location>
</feature>
<reference evidence="2 3" key="1">
    <citation type="submission" date="2016-08" db="EMBL/GenBank/DDBJ databases">
        <title>Genome sequence of Clavibacter michiganensis subsp. michiganensis strain CASJ007.</title>
        <authorList>
            <person name="Thapa S.P."/>
            <person name="Coaker G."/>
        </authorList>
    </citation>
    <scope>NUCLEOTIDE SEQUENCE [LARGE SCALE GENOMIC DNA]</scope>
    <source>
        <strain evidence="2">CASJ007</strain>
    </source>
</reference>
<dbReference type="Proteomes" id="UP000195062">
    <property type="component" value="Unassembled WGS sequence"/>
</dbReference>
<dbReference type="Gene3D" id="3.40.50.720">
    <property type="entry name" value="NAD(P)-binding Rossmann-like Domain"/>
    <property type="match status" value="1"/>
</dbReference>
<evidence type="ECO:0000256" key="1">
    <source>
        <dbReference type="SAM" id="MobiDB-lite"/>
    </source>
</evidence>
<feature type="compositionally biased region" description="Basic and acidic residues" evidence="1">
    <location>
        <begin position="291"/>
        <end position="305"/>
    </location>
</feature>
<name>A0A251XGC9_CLAMM</name>
<accession>A0A251XGC9</accession>
<keyword evidence="3" id="KW-1185">Reference proteome</keyword>
<dbReference type="EMBL" id="MDHH01000003">
    <property type="protein sequence ID" value="OUE01516.1"/>
    <property type="molecule type" value="Genomic_DNA"/>
</dbReference>
<evidence type="ECO:0000313" key="3">
    <source>
        <dbReference type="Proteomes" id="UP000195062"/>
    </source>
</evidence>
<dbReference type="AlphaFoldDB" id="A0A251XGC9"/>
<evidence type="ECO:0000313" key="2">
    <source>
        <dbReference type="EMBL" id="OUE01516.1"/>
    </source>
</evidence>
<feature type="compositionally biased region" description="Basic residues" evidence="1">
    <location>
        <begin position="266"/>
        <end position="275"/>
    </location>
</feature>
<organism evidence="2 3">
    <name type="scientific">Clavibacter michiganensis subsp. michiganensis</name>
    <dbReference type="NCBI Taxonomy" id="33013"/>
    <lineage>
        <taxon>Bacteria</taxon>
        <taxon>Bacillati</taxon>
        <taxon>Actinomycetota</taxon>
        <taxon>Actinomycetes</taxon>
        <taxon>Micrococcales</taxon>
        <taxon>Microbacteriaceae</taxon>
        <taxon>Clavibacter</taxon>
    </lineage>
</organism>
<proteinExistence type="predicted"/>
<comment type="caution">
    <text evidence="2">The sequence shown here is derived from an EMBL/GenBank/DDBJ whole genome shotgun (WGS) entry which is preliminary data.</text>
</comment>
<feature type="compositionally biased region" description="Low complexity" evidence="1">
    <location>
        <begin position="311"/>
        <end position="325"/>
    </location>
</feature>
<gene>
    <name evidence="2" type="ORF">CMMCAS07_14500</name>
</gene>
<sequence length="365" mass="38985">MPASRTSARPRFDRVGPVDALPASRARRALCAPMAIRLDPRLPLVWRTPDSLQLGVDRPPVVLSAVSRLDERLLDALGRGISRGGLDMIAATEGATPAHVTQLLDLVRPALLPPRDEDLPRRTRTGPVAIVGGGPTADRIADALARAGHDVAPRQMAGDADPRTALAVIVAHFAIAPAVYGRWSREDVPHLPVVIGDRHAVVGPLVEPGRTVCCYCLDLARRDADPAWPAIATQLLGATADPSGGSCPPSSRPSPRGPPTGCSRPARTRSRRTRRSSMSGRDGSRAALRAPTRDAGVELCQEPRRLPLPRPMRSAAAPGQPQPGARARDPHVEEAPLLVHRLERLRVADGHEPLAEPHQVDVLPL</sequence>
<evidence type="ECO:0008006" key="4">
    <source>
        <dbReference type="Google" id="ProtNLM"/>
    </source>
</evidence>